<dbReference type="InterPro" id="IPR011251">
    <property type="entry name" value="Luciferase-like_dom"/>
</dbReference>
<dbReference type="PANTHER" id="PTHR43244">
    <property type="match status" value="1"/>
</dbReference>
<comment type="caution">
    <text evidence="3">The sequence shown here is derived from an EMBL/GenBank/DDBJ whole genome shotgun (WGS) entry which is preliminary data.</text>
</comment>
<dbReference type="PANTHER" id="PTHR43244:SF1">
    <property type="entry name" value="5,10-METHYLENETETRAHYDROMETHANOPTERIN REDUCTASE"/>
    <property type="match status" value="1"/>
</dbReference>
<dbReference type="Proteomes" id="UP001205601">
    <property type="component" value="Unassembled WGS sequence"/>
</dbReference>
<protein>
    <submittedName>
        <fullName evidence="3">LLM class flavin-dependent oxidoreductase</fullName>
    </submittedName>
</protein>
<gene>
    <name evidence="3" type="ORF">N5I32_01680</name>
</gene>
<dbReference type="RefSeq" id="WP_261493657.1">
    <property type="nucleotide sequence ID" value="NZ_JAOCQF010000001.1"/>
</dbReference>
<feature type="domain" description="Luciferase-like" evidence="2">
    <location>
        <begin position="10"/>
        <end position="314"/>
    </location>
</feature>
<proteinExistence type="predicted"/>
<sequence length="344" mass="39340">MKFQLAINLERLDDTLDMRDVARHTLEMVQMAEEGGFTIAWAAEHHALEMTIAPNPFSILTWWAENTSRIRLGTAVAVAAYWHPIKLAGEAAFFDLISGGRLEFGIGSGAYQREFDRMHPGLKQSDAWRHMQEMLPAVQALWQGDYEHNGQFWSFPKATSVPKPLQKEVPIWVAARAPMTYDYAVRNGCNIQSWPLTRGMDEAETYMARMAEAMAANPGKKRPTMAMMRHTALYDRKEDWMVPVRAAQRQLSQFENLFKNMGDVENGFPRSIPFDQLGNRAEYDPEMLTRNLMFGTPDEVIAKLKQYEAIGVDEFIYYASLGLGHREQKRSMELFCKEVIPAFS</sequence>
<keyword evidence="1" id="KW-0560">Oxidoreductase</keyword>
<dbReference type="Pfam" id="PF00296">
    <property type="entry name" value="Bac_luciferase"/>
    <property type="match status" value="1"/>
</dbReference>
<name>A0ABT2NH36_9RHOB</name>
<dbReference type="EMBL" id="JAOCQF010000001">
    <property type="protein sequence ID" value="MCT8328218.1"/>
    <property type="molecule type" value="Genomic_DNA"/>
</dbReference>
<evidence type="ECO:0000313" key="4">
    <source>
        <dbReference type="Proteomes" id="UP001205601"/>
    </source>
</evidence>
<evidence type="ECO:0000256" key="1">
    <source>
        <dbReference type="ARBA" id="ARBA00023002"/>
    </source>
</evidence>
<dbReference type="SUPFAM" id="SSF51679">
    <property type="entry name" value="Bacterial luciferase-like"/>
    <property type="match status" value="1"/>
</dbReference>
<organism evidence="3 4">
    <name type="scientific">Albidovulum sediminis</name>
    <dbReference type="NCBI Taxonomy" id="3066345"/>
    <lineage>
        <taxon>Bacteria</taxon>
        <taxon>Pseudomonadati</taxon>
        <taxon>Pseudomonadota</taxon>
        <taxon>Alphaproteobacteria</taxon>
        <taxon>Rhodobacterales</taxon>
        <taxon>Paracoccaceae</taxon>
        <taxon>Albidovulum</taxon>
    </lineage>
</organism>
<dbReference type="InterPro" id="IPR050564">
    <property type="entry name" value="F420-G6PD/mer"/>
</dbReference>
<reference evidence="4" key="1">
    <citation type="submission" date="2023-07" db="EMBL/GenBank/DDBJ databases">
        <title>Defluviimonas sediminis sp. nov., isolated from mangrove sediment.</title>
        <authorList>
            <person name="Liu L."/>
            <person name="Li J."/>
            <person name="Huang Y."/>
            <person name="Pan J."/>
            <person name="Li M."/>
        </authorList>
    </citation>
    <scope>NUCLEOTIDE SEQUENCE [LARGE SCALE GENOMIC DNA]</scope>
    <source>
        <strain evidence="4">FT324</strain>
    </source>
</reference>
<evidence type="ECO:0000259" key="2">
    <source>
        <dbReference type="Pfam" id="PF00296"/>
    </source>
</evidence>
<keyword evidence="4" id="KW-1185">Reference proteome</keyword>
<accession>A0ABT2NH36</accession>
<dbReference type="InterPro" id="IPR036661">
    <property type="entry name" value="Luciferase-like_sf"/>
</dbReference>
<dbReference type="Gene3D" id="3.20.20.30">
    <property type="entry name" value="Luciferase-like domain"/>
    <property type="match status" value="1"/>
</dbReference>
<evidence type="ECO:0000313" key="3">
    <source>
        <dbReference type="EMBL" id="MCT8328218.1"/>
    </source>
</evidence>